<feature type="compositionally biased region" description="Low complexity" evidence="1">
    <location>
        <begin position="167"/>
        <end position="176"/>
    </location>
</feature>
<evidence type="ECO:0000256" key="1">
    <source>
        <dbReference type="SAM" id="MobiDB-lite"/>
    </source>
</evidence>
<reference evidence="2 3" key="1">
    <citation type="journal article" date="2021" name="Environ. Microbiol.">
        <title>Gene family expansions and transcriptome signatures uncover fungal adaptations to wood decay.</title>
        <authorList>
            <person name="Hage H."/>
            <person name="Miyauchi S."/>
            <person name="Viragh M."/>
            <person name="Drula E."/>
            <person name="Min B."/>
            <person name="Chaduli D."/>
            <person name="Navarro D."/>
            <person name="Favel A."/>
            <person name="Norest M."/>
            <person name="Lesage-Meessen L."/>
            <person name="Balint B."/>
            <person name="Merenyi Z."/>
            <person name="de Eugenio L."/>
            <person name="Morin E."/>
            <person name="Martinez A.T."/>
            <person name="Baldrian P."/>
            <person name="Stursova M."/>
            <person name="Martinez M.J."/>
            <person name="Novotny C."/>
            <person name="Magnuson J.K."/>
            <person name="Spatafora J.W."/>
            <person name="Maurice S."/>
            <person name="Pangilinan J."/>
            <person name="Andreopoulos W."/>
            <person name="LaButti K."/>
            <person name="Hundley H."/>
            <person name="Na H."/>
            <person name="Kuo A."/>
            <person name="Barry K."/>
            <person name="Lipzen A."/>
            <person name="Henrissat B."/>
            <person name="Riley R."/>
            <person name="Ahrendt S."/>
            <person name="Nagy L.G."/>
            <person name="Grigoriev I.V."/>
            <person name="Martin F."/>
            <person name="Rosso M.N."/>
        </authorList>
    </citation>
    <scope>NUCLEOTIDE SEQUENCE [LARGE SCALE GENOMIC DNA]</scope>
    <source>
        <strain evidence="2 3">CIRM-BRFM 1785</strain>
    </source>
</reference>
<protein>
    <submittedName>
        <fullName evidence="2">Uncharacterized protein</fullName>
    </submittedName>
</protein>
<gene>
    <name evidence="2" type="ORF">C8Q71DRAFT_720562</name>
</gene>
<proteinExistence type="predicted"/>
<dbReference type="EMBL" id="JADCUA010000003">
    <property type="protein sequence ID" value="KAH9841334.1"/>
    <property type="molecule type" value="Genomic_DNA"/>
</dbReference>
<organism evidence="2 3">
    <name type="scientific">Rhodofomes roseus</name>
    <dbReference type="NCBI Taxonomy" id="34475"/>
    <lineage>
        <taxon>Eukaryota</taxon>
        <taxon>Fungi</taxon>
        <taxon>Dikarya</taxon>
        <taxon>Basidiomycota</taxon>
        <taxon>Agaricomycotina</taxon>
        <taxon>Agaricomycetes</taxon>
        <taxon>Polyporales</taxon>
        <taxon>Rhodofomes</taxon>
    </lineage>
</organism>
<dbReference type="GeneID" id="72002108"/>
<dbReference type="Proteomes" id="UP000814176">
    <property type="component" value="Unassembled WGS sequence"/>
</dbReference>
<sequence>MAMIKSKIPQKSTMTFHQSIWLLYWAEGFPSRAATRPYERAQHRVRASSEATTRWRHDAGRVALQEVKGAKGRRVQPGRKQRGRAALAHCSRLRAARAATWPYERAQHRVHANSEVTSCKVAGRVALWRAALDSHDNLNTLDPHDGLNSGQPAQRPGRTSALNTECTESASSEATSRFGGPGASPHRDALDRHHHDSARDSRRHSGGRSAELRDKEMRRRRWKREAMARVEVMSVKARRPKPAQRPGRMNAVNTEGTEGCEAMLRNFGSPSPLARPLHGSSRGDADVGVDGDADGAGQVVEVEYGCSGVPGASGLVGGLGGVHWGSVDVHGCAASADVQRSLVWLLMWHCAGSLVEVVSAQGWGGRTLGMAPGP</sequence>
<feature type="region of interest" description="Disordered" evidence="1">
    <location>
        <begin position="139"/>
        <end position="222"/>
    </location>
</feature>
<feature type="compositionally biased region" description="Basic and acidic residues" evidence="1">
    <location>
        <begin position="185"/>
        <end position="200"/>
    </location>
</feature>
<comment type="caution">
    <text evidence="2">The sequence shown here is derived from an EMBL/GenBank/DDBJ whole genome shotgun (WGS) entry which is preliminary data.</text>
</comment>
<evidence type="ECO:0000313" key="2">
    <source>
        <dbReference type="EMBL" id="KAH9841334.1"/>
    </source>
</evidence>
<accession>A0ABQ8KRX8</accession>
<keyword evidence="3" id="KW-1185">Reference proteome</keyword>
<name>A0ABQ8KRX8_9APHY</name>
<dbReference type="RefSeq" id="XP_047782633.1">
    <property type="nucleotide sequence ID" value="XM_047921376.1"/>
</dbReference>
<evidence type="ECO:0000313" key="3">
    <source>
        <dbReference type="Proteomes" id="UP000814176"/>
    </source>
</evidence>